<feature type="domain" description="Homing endonuclease LAGLIDADG" evidence="1">
    <location>
        <begin position="66"/>
        <end position="159"/>
    </location>
</feature>
<accession>A0A097KMF7</accession>
<dbReference type="PANTHER" id="PTHR36181:SF3">
    <property type="entry name" value="INTRON-ENCODED DNA ENDONUCLEASE AI5 BETA"/>
    <property type="match status" value="1"/>
</dbReference>
<dbReference type="InterPro" id="IPR051289">
    <property type="entry name" value="LAGLIDADG_Endonuclease"/>
</dbReference>
<keyword evidence="2" id="KW-0934">Plastid</keyword>
<keyword evidence="2" id="KW-0540">Nuclease</keyword>
<dbReference type="AlphaFoldDB" id="A0A097KMF7"/>
<dbReference type="PANTHER" id="PTHR36181">
    <property type="entry name" value="INTRON-ENCODED ENDONUCLEASE AI3-RELATED"/>
    <property type="match status" value="1"/>
</dbReference>
<reference evidence="2" key="1">
    <citation type="journal article" date="2014" name="BMC Evol. Biol.">
        <title>Chloroplast phylogenomic analysis resolves deep-level relationships within the green algal class Trebouxiophyceae.</title>
        <authorList>
            <person name="Lemieux C."/>
            <person name="Otis C."/>
            <person name="Turmel M."/>
        </authorList>
    </citation>
    <scope>NUCLEOTIDE SEQUENCE</scope>
</reference>
<dbReference type="SUPFAM" id="SSF55608">
    <property type="entry name" value="Homing endonucleases"/>
    <property type="match status" value="2"/>
</dbReference>
<gene>
    <name evidence="2" type="primary">orf326</name>
</gene>
<sequence length="326" mass="38089">MINEGIKKTEDLLQPKIGSSETTRESPVSSSVAFDSSRITFDFADFIKHHLPTHKKDVDISFLEWLVGFVEGNGRFCSRLVEEGSLKRHFLFQICQQDPKVLYKIRGHLGFGTVRKHYELTEHWRYTIEDRKGLQRIMALFNGNLVLPKRRRQFANWIKETEPIHHPSFVFKGQQTVPTVSLHTGWLSGFIDAEGCFYAPFTKPYTLSARLTQKDVCGEREVLIEIGSLFTSHVEVNLAKKSDCYHLELSSPGSHDALVDYLKRFPLHQKAVIYRRWWRVYLLRKEGRHLTEAGISRMRRVCLAIQEEREKREEFRKQLKKEGLKI</sequence>
<geneLocation type="chloroplast" evidence="2"/>
<dbReference type="GO" id="GO:0004519">
    <property type="term" value="F:endonuclease activity"/>
    <property type="evidence" value="ECO:0007669"/>
    <property type="project" value="UniProtKB-KW"/>
</dbReference>
<dbReference type="GeneID" id="22159559"/>
<dbReference type="EMBL" id="KM462872">
    <property type="protein sequence ID" value="AIT94363.1"/>
    <property type="molecule type" value="Genomic_DNA"/>
</dbReference>
<dbReference type="InterPro" id="IPR027434">
    <property type="entry name" value="Homing_endonucl"/>
</dbReference>
<dbReference type="InterPro" id="IPR004860">
    <property type="entry name" value="LAGLIDADG_dom"/>
</dbReference>
<dbReference type="GO" id="GO:0005739">
    <property type="term" value="C:mitochondrion"/>
    <property type="evidence" value="ECO:0007669"/>
    <property type="project" value="UniProtKB-ARBA"/>
</dbReference>
<name>A0A097KMF7_9CHLO</name>
<organism evidence="2">
    <name type="scientific">Xylochloris irregularis</name>
    <dbReference type="NCBI Taxonomy" id="480381"/>
    <lineage>
        <taxon>Eukaryota</taxon>
        <taxon>Viridiplantae</taxon>
        <taxon>Chlorophyta</taxon>
        <taxon>core chlorophytes</taxon>
        <taxon>Trebouxiophyceae</taxon>
        <taxon>Trebouxiophyceae incertae sedis</taxon>
        <taxon>Xylochloris</taxon>
    </lineage>
</organism>
<dbReference type="Pfam" id="PF00961">
    <property type="entry name" value="LAGLIDADG_1"/>
    <property type="match status" value="2"/>
</dbReference>
<protein>
    <submittedName>
        <fullName evidence="2">LAGLIDADG homing endonuclease</fullName>
    </submittedName>
</protein>
<feature type="domain" description="Homing endonuclease LAGLIDADG" evidence="1">
    <location>
        <begin position="187"/>
        <end position="278"/>
    </location>
</feature>
<keyword evidence="2" id="KW-0150">Chloroplast</keyword>
<keyword evidence="2" id="KW-0378">Hydrolase</keyword>
<dbReference type="RefSeq" id="YP_009105662.1">
    <property type="nucleotide sequence ID" value="NC_025534.1"/>
</dbReference>
<dbReference type="Gene3D" id="3.10.28.10">
    <property type="entry name" value="Homing endonucleases"/>
    <property type="match status" value="2"/>
</dbReference>
<evidence type="ECO:0000313" key="2">
    <source>
        <dbReference type="EMBL" id="AIT94363.1"/>
    </source>
</evidence>
<evidence type="ECO:0000259" key="1">
    <source>
        <dbReference type="Pfam" id="PF00961"/>
    </source>
</evidence>
<keyword evidence="2" id="KW-0255">Endonuclease</keyword>
<proteinExistence type="predicted"/>